<dbReference type="CDD" id="cd08956">
    <property type="entry name" value="KR_3_FAS_SDR_x"/>
    <property type="match status" value="2"/>
</dbReference>
<comment type="cofactor">
    <cofactor evidence="1">
        <name>pantetheine 4'-phosphate</name>
        <dbReference type="ChEBI" id="CHEBI:47942"/>
    </cofactor>
</comment>
<dbReference type="eggNOG" id="COG3321">
    <property type="taxonomic scope" value="Bacteria"/>
</dbReference>
<dbReference type="InterPro" id="IPR016035">
    <property type="entry name" value="Acyl_Trfase/lysoPLipase"/>
</dbReference>
<protein>
    <submittedName>
        <fullName evidence="15">Polyketide synthase family protein</fullName>
    </submittedName>
</protein>
<dbReference type="CDD" id="cd00833">
    <property type="entry name" value="PKS"/>
    <property type="match status" value="2"/>
</dbReference>
<dbReference type="InterPro" id="IPR036291">
    <property type="entry name" value="NAD(P)-bd_dom_sf"/>
</dbReference>
<dbReference type="HOGENOM" id="CLU_000022_35_8_11"/>
<dbReference type="Gene3D" id="3.40.50.720">
    <property type="entry name" value="NAD(P)-binding Rossmann-like Domain"/>
    <property type="match status" value="2"/>
</dbReference>
<feature type="domain" description="PKS/mFAS DH" evidence="14">
    <location>
        <begin position="3162"/>
        <end position="3437"/>
    </location>
</feature>
<keyword evidence="5" id="KW-0808">Transferase</keyword>
<dbReference type="SUPFAM" id="SSF53901">
    <property type="entry name" value="Thiolase-like"/>
    <property type="match status" value="2"/>
</dbReference>
<dbReference type="SMART" id="SM00827">
    <property type="entry name" value="PKS_AT"/>
    <property type="match status" value="2"/>
</dbReference>
<dbReference type="InterPro" id="IPR020807">
    <property type="entry name" value="PKS_DH"/>
</dbReference>
<dbReference type="GO" id="GO:0016491">
    <property type="term" value="F:oxidoreductase activity"/>
    <property type="evidence" value="ECO:0007669"/>
    <property type="project" value="InterPro"/>
</dbReference>
<evidence type="ECO:0000256" key="11">
    <source>
        <dbReference type="SAM" id="MobiDB-lite"/>
    </source>
</evidence>
<evidence type="ECO:0000256" key="9">
    <source>
        <dbReference type="ARBA" id="ARBA00023315"/>
    </source>
</evidence>
<dbReference type="SMART" id="SM01294">
    <property type="entry name" value="PKS_PP_betabranch"/>
    <property type="match status" value="1"/>
</dbReference>
<feature type="region of interest" description="Disordered" evidence="11">
    <location>
        <begin position="3633"/>
        <end position="3652"/>
    </location>
</feature>
<dbReference type="Pfam" id="PF00550">
    <property type="entry name" value="PP-binding"/>
    <property type="match status" value="2"/>
</dbReference>
<dbReference type="GO" id="GO:0006633">
    <property type="term" value="P:fatty acid biosynthetic process"/>
    <property type="evidence" value="ECO:0007669"/>
    <property type="project" value="InterPro"/>
</dbReference>
<dbReference type="InterPro" id="IPR049900">
    <property type="entry name" value="PKS_mFAS_DH"/>
</dbReference>
<dbReference type="Pfam" id="PF00109">
    <property type="entry name" value="ketoacyl-synt"/>
    <property type="match status" value="2"/>
</dbReference>
<dbReference type="GO" id="GO:0031177">
    <property type="term" value="F:phosphopantetheine binding"/>
    <property type="evidence" value="ECO:0007669"/>
    <property type="project" value="InterPro"/>
</dbReference>
<dbReference type="PANTHER" id="PTHR43775:SF51">
    <property type="entry name" value="INACTIVE PHENOLPHTHIOCEROL SYNTHESIS POLYKETIDE SYNTHASE TYPE I PKS1-RELATED"/>
    <property type="match status" value="1"/>
</dbReference>
<dbReference type="InterPro" id="IPR016039">
    <property type="entry name" value="Thiolase-like"/>
</dbReference>
<evidence type="ECO:0000256" key="2">
    <source>
        <dbReference type="ARBA" id="ARBA00004792"/>
    </source>
</evidence>
<dbReference type="InterPro" id="IPR006162">
    <property type="entry name" value="Ppantetheine_attach_site"/>
</dbReference>
<dbReference type="InterPro" id="IPR036736">
    <property type="entry name" value="ACP-like_sf"/>
</dbReference>
<organism evidence="15 16">
    <name type="scientific">Saccharomonospora xinjiangensis XJ-54</name>
    <dbReference type="NCBI Taxonomy" id="882086"/>
    <lineage>
        <taxon>Bacteria</taxon>
        <taxon>Bacillati</taxon>
        <taxon>Actinomycetota</taxon>
        <taxon>Actinomycetes</taxon>
        <taxon>Pseudonocardiales</taxon>
        <taxon>Pseudonocardiaceae</taxon>
        <taxon>Saccharomonospora</taxon>
    </lineage>
</organism>
<dbReference type="InterPro" id="IPR018201">
    <property type="entry name" value="Ketoacyl_synth_AS"/>
</dbReference>
<gene>
    <name evidence="15" type="ORF">SacxiDRAFT_0063</name>
</gene>
<evidence type="ECO:0000259" key="14">
    <source>
        <dbReference type="PROSITE" id="PS52019"/>
    </source>
</evidence>
<dbReference type="InterPro" id="IPR050091">
    <property type="entry name" value="PKS_NRPS_Biosynth_Enz"/>
</dbReference>
<dbReference type="Pfam" id="PF08659">
    <property type="entry name" value="KR"/>
    <property type="match status" value="2"/>
</dbReference>
<evidence type="ECO:0000256" key="1">
    <source>
        <dbReference type="ARBA" id="ARBA00001957"/>
    </source>
</evidence>
<dbReference type="InterPro" id="IPR001227">
    <property type="entry name" value="Ac_transferase_dom_sf"/>
</dbReference>
<dbReference type="Pfam" id="PF16197">
    <property type="entry name" value="KAsynt_C_assoc"/>
    <property type="match status" value="1"/>
</dbReference>
<dbReference type="GO" id="GO:0033068">
    <property type="term" value="P:macrolide biosynthetic process"/>
    <property type="evidence" value="ECO:0007669"/>
    <property type="project" value="UniProtKB-ARBA"/>
</dbReference>
<evidence type="ECO:0000256" key="8">
    <source>
        <dbReference type="ARBA" id="ARBA00023268"/>
    </source>
</evidence>
<name>I0UWU5_9PSEU</name>
<dbReference type="SMART" id="SM00825">
    <property type="entry name" value="PKS_KS"/>
    <property type="match status" value="2"/>
</dbReference>
<dbReference type="Proteomes" id="UP000004691">
    <property type="component" value="Unassembled WGS sequence"/>
</dbReference>
<dbReference type="PROSITE" id="PS00012">
    <property type="entry name" value="PHOSPHOPANTETHEINE"/>
    <property type="match status" value="2"/>
</dbReference>
<evidence type="ECO:0000313" key="15">
    <source>
        <dbReference type="EMBL" id="EID52348.1"/>
    </source>
</evidence>
<dbReference type="InterPro" id="IPR013154">
    <property type="entry name" value="ADH-like_N"/>
</dbReference>
<dbReference type="Pfam" id="PF08240">
    <property type="entry name" value="ADH_N"/>
    <property type="match status" value="1"/>
</dbReference>
<keyword evidence="16" id="KW-1185">Reference proteome</keyword>
<evidence type="ECO:0000256" key="5">
    <source>
        <dbReference type="ARBA" id="ARBA00022679"/>
    </source>
</evidence>
<dbReference type="Gene3D" id="3.90.180.10">
    <property type="entry name" value="Medium-chain alcohol dehydrogenases, catalytic domain"/>
    <property type="match status" value="1"/>
</dbReference>
<dbReference type="InterPro" id="IPR057326">
    <property type="entry name" value="KR_dom"/>
</dbReference>
<dbReference type="Pfam" id="PF14765">
    <property type="entry name" value="PS-DH"/>
    <property type="match status" value="2"/>
</dbReference>
<dbReference type="Gene3D" id="3.40.47.10">
    <property type="match status" value="2"/>
</dbReference>
<feature type="domain" description="Ketosynthase family 3 (KS3)" evidence="13">
    <location>
        <begin position="2214"/>
        <end position="2631"/>
    </location>
</feature>
<dbReference type="InterPro" id="IPR049551">
    <property type="entry name" value="PKS_DH_C"/>
</dbReference>
<dbReference type="InterPro" id="IPR014031">
    <property type="entry name" value="Ketoacyl_synth_C"/>
</dbReference>
<feature type="region of interest" description="Disordered" evidence="11">
    <location>
        <begin position="1319"/>
        <end position="1339"/>
    </location>
</feature>
<dbReference type="SMART" id="SM00826">
    <property type="entry name" value="PKS_DH"/>
    <property type="match status" value="2"/>
</dbReference>
<keyword evidence="8" id="KW-0511">Multifunctional enzyme</keyword>
<dbReference type="Pfam" id="PF08990">
    <property type="entry name" value="Docking"/>
    <property type="match status" value="1"/>
</dbReference>
<dbReference type="CDD" id="cd05195">
    <property type="entry name" value="enoyl_red"/>
    <property type="match status" value="1"/>
</dbReference>
<keyword evidence="9" id="KW-0012">Acyltransferase</keyword>
<feature type="region of interest" description="N-terminal hotdog fold" evidence="10">
    <location>
        <begin position="985"/>
        <end position="1109"/>
    </location>
</feature>
<dbReference type="PROSITE" id="PS50075">
    <property type="entry name" value="CARRIER"/>
    <property type="match status" value="2"/>
</dbReference>
<dbReference type="SUPFAM" id="SSF51735">
    <property type="entry name" value="NAD(P)-binding Rossmann-fold domains"/>
    <property type="match status" value="5"/>
</dbReference>
<dbReference type="SMART" id="SM00829">
    <property type="entry name" value="PKS_ER"/>
    <property type="match status" value="1"/>
</dbReference>
<feature type="region of interest" description="N-terminal hotdog fold" evidence="10">
    <location>
        <begin position="3162"/>
        <end position="3287"/>
    </location>
</feature>
<dbReference type="SUPFAM" id="SSF47336">
    <property type="entry name" value="ACP-like"/>
    <property type="match status" value="2"/>
</dbReference>
<sequence>MANEEELRDYLKWVTADLHRTRQRLLDVESREREPIAVIGMACRYPGGVESPADLWRLVDDGVDAVTGLPADRGWDLDSISGGAAAGDSAGEFGGGFLADVASFDAELFGISPREALAMDPQQRLLLEASWEVFERAGIDASTVEGSRTGVFAGVSGRDYGGALTDMPEEVQGYLLTGNATSVVSGRVAYTFGLEGPAVTVDTACSSSLVALHLAAQALRADECSLAVVGGVEVMASPVIVREFARQGGLAPDGRCKSFAASADGTGWGEGVGVLLVERLSDAVRNGRRILAVVRGSAVNQDGASNGLTAPNGPSQQRVIREALVNAQISPADVDVVEAHGTGTRLGDPIEAQALLATYGQDRAEGMPLWLGSVKSNIGHGQAAAGVAGVIKMVMAMRHGVLPRTLHVDEPTPQVDWSSGAVELLTEPRPWPEVDRPRRAAVSSFGISGTNAHVILEQAPALDEPAEAADGETDLGDETAVGAGDGRTLGPGPVPWVLSGRTAGALRDQAQRLAAHVTARPGLALADVACSLVRARAALEHRAVVLGSDRAELLAGLAAVAEGRGAPGVVSGVVRQAGRVGLVFSGQGSQYAGMGRELYGAFPVFAEAFDEVCAELDPLLGFSLREAVFAIEPAQPPGARTIDDTGVAQPALFAVEVALVRLLGSFGVVPEVVAGHSLGEVTAAFVAGLWSLPQACRVVAARAGLMQALPGGGAMASIAATEEEVRTSIGESDVPGGASGVDVAAVNGPNATVVSGDAGAVGRVMEFWRARGRRVRALSVSHAFHSALMDPMLDDYGQVLARVQFGSPRLPVVSTVTGGVLAPAVLTDPGYWVRQVREPVRFADAAGALRDLGVTTVIEVGPGAVLTTLLDAVAEAADGTASEQRRFAAPDAGRSEEHTGPIPSAAAPMSCVSLLRAGRGEQETLLAGLASVHVSCARLDWSPVFPARVSPLELPTYAFQRQRFWLDAEGGRGDARGLGLTAGGHPVLGARVDLPDSRGVVLTGVLSVSAVPWSSDHQVGGAIVFPGTGLVDWVLHAAADLDAPILEELTLHAPVLLPPTGALTVRVHLDHPETDGRRAVTVHTRPASDPDADWTAHAVGTLLESDPTLPQTALDGFAKAWPPPGSRPVETTELYDTFTEAGLTYGPAFRGLRAAWVGTDAVFAEVELPDFADASGVGRPTEIAHAVHPALFDAALHALGLPEVARVLRPQDDGGTGVRLPFSWMGVQVHAVGATRLRVRLNRAGDGALGLAMTDPDGTPVLTVDRVILRPLAPGALDDATGQDSALFEVTWVPATLPAVPPESARSAEWFAMLPAAGPSARAESESGTESESVGDERLGPVRCLPDLARLSSAVDHVGNAPALIVLDCRGAGQAGDDALTEAVHRDVARVIRTVQSLLADDVLLDTRLLVVTSDAVAAEPADPVDGLAGSAIWGLLRTAQTENPDRITLLDLASAVPAELDPGLLRSLLVAEDSQVAIREERVLVPRLGRSSLTRTSDQDELILPGGRWRIGVASPGSLTGVNVLPSSPRGQKPLAPGEVRVSVRAAGVNFRDVMAALGMYPDVIEIGGEGAGVVVEVGAEVTGLACGDLVTGVFSGAFASEVVVDRRCLIAVPTGWSAVEAASVPSVFLTAYHGLVELAGLSAGRSVLIHAAAGGVGSAAVQVARAVGAEVFVTASPGKHAVLRDWGIPAERISSSRDLEFESRVLSATDGRGVDVVLNALAGPFVDASLRTLAPGGVLLEMGKTDLRDAGQVADEHPGVRYEPFDVSALHPDRVAHALARLGELFEQGVLTPPPITEFDVRRIRPALRALAGATLVGKAVLTVPRPVPPGTTVLITGGLGSLGRAVARHLVAVHGVTDLLLVSRRGEDTPGAAAFVADLATLGARARVSSADVTDARALAEAIDSIPEDRPLAGVVHAAGVVSDGVLATLDATRIEEVLAPKVTGAWNLHRATQHLDLPLFVTFSSVAGVWGAAGQAVYAAGNAFLDGLVAHRRALGLAGTALAWGPWSADSGMTAGLTSTDRNRLSRGGVTPLTRERAMALLDILLATRPTHAVPVDLDPAALRDWDRVPELLRALVRVRKTRAPRRAATSASTEIGWADRISGLAEPERRRQAVDTVRGEAAAVLGHAGADRVAADQPFSDLGFDSLTAVELRNRLRAATGLTLPATAVFDHPTPADLARHLLSRIAPADGGVAASTTHRPMNTGTGRDDDVVVVGMACRFPGDVGSPEDLWELVAQGRDAVDAFPDDRGWRPSDTDGFARVGGFVTDAAGFDAGLFGISPREAVAMDPQQRLLLETAWEAFERSGLAPNSLGGSDTGVFVGKASQDYGLGAVGLPETVRTHLSTGISNSVTSGRVAYAFGLQGPTLTVDTACSSSLVALHLAAQSLRQGECSLALAGGVTIMATPGIFDDFHRQRGLAADGRCKSFSDAADGTGWGEGVGLLVLERLSDAVRNGRRVLAVVKGSAVNQDGASNGLTAPNGPSQQRVIRQALANARLSTGDVDVVEVHGTGTRLGDPIEAQALLATYGQDRAEGMPLWLGSVKSNIGHTVAAAGVAGVIKMVMAMWHGVLPRTLHVGEPTSQVDWSSGAVELLTESRPWPEVDRPRRAAVSSFGISGTNAHVILEQAPALDSTHHGALVTDDEQPLVLAEPKEAGDGATIDSAPVTDTAGPLPWVLSGRTAGALRDQAQRLAAHLAAHPETSDADVAYALATTRALLEHRAVILGADRDELAAGAAALAQGRSTPAVITGTAENEGRLAMVFTGQGTQYPGMGRELYAAYPVFAAAFDEVCAELDQLLGCSLREVLFAADDETGPGGQPSAGAVHATGLAQPGLFAIEVALVRLAESFGVVPDIVSGHSLGEVTAAFVAGLWSLPQACRVVAARARLMQALPEGGAMAAIVATEQEVRDDLIDRAARRLGEGAAQSPGSPPPLPVSIGAVNGPTATVISGEAALVEEIAESWRARGRRVRNLTVSHAFHSALMDPMLDDYRRELSDVEFDTPTMPMISTVFGAEAGLAAMADLEYWVRQVREPVRFADAVRSLRRLGVSTVIEVGPGTVLSMLARDTLDHDRDDGRDTAGVRCVPLLRTGRGEVDAVLTGLAAACVGGVPVDWSPQLPSAPSSVDLPTYAFQHERYWLDAGASSGDPRGLGLGAADHPMLGAVVESPDTAGVVVTGSLSLAAQPWLADHQVAGVVVLPGTAFVEIVLQAGRHVGRDTVAELTLEVPLVLTAGEEVHTRVVVGSPDETDAMPVTVYARAQDAPRDETWTRHAHGSLTVGHAVPTARPGPWPPVDADPADVADLYPADSDSGLTYGPAFQGLHRAWRKAHEVFAEVRLPGSVREEAGRFGMHPALLDAALHTIGLAASPTDDPTRLPFAWTGVTVYQAGAAAARVRMSPGAGTALSIELTDELGRPLASIGGVTLRPVSQAGPAAAGRRRPDALFRLEWTSSPSTPEPAAPVGWAVLDQATPDRLPARIGGAELPRLADLGAGSSSVTGTARPEVVLAELAGDHLSDDPAEAVRDTVHRTFGLLLRWLADDGLSSTRLVLVTRRALATADDEDVVDLAAASALGLVRSAQSEHPDRFLIIDVDGEEASIQALPAAVAAATAAAEPQMAIRAGTLLTPRLARSVPTEADPPRTAASDADARDVSLPWDRVPGGTVVVTGGTGLLGGAVARHLVAEHGTRRLLLLGRQGGDTPAAERLAEELAELGADASFAACDVGDRTALAAVLAAVPAEHPVTAVVHAAGVLDDGLLTSLTPERIDRVLRAKVSGAVNLHEATLELGAVPLVLFSSVAGLLGSAGQANYAAANAFLDALAQHRRALGLPAVSLAWGPWTGADGGMTGGLDGAATQRTARTGLRALSISEGLRLFDLAVASDRPVVSPADWVLGTAAERRDGPVPALLRGLVRAPARRLHSAGDAGAALRSSLAGLSTADARSALVTLVRQEAAAVIGHRSVEMVSATTAFTELGFDSLTSVELRNRLNELTGRHMPATLVFDYPSPSEVGDFLAAELGARPEAPDGAILAQLDRLEQGVSSAELSGEARRALATRLTVLLSKLGDAGHEEPGDADVALHAADADELLRLIDDEFGGI</sequence>
<dbReference type="FunFam" id="3.40.47.10:FF:000019">
    <property type="entry name" value="Polyketide synthase type I"/>
    <property type="match status" value="2"/>
</dbReference>
<dbReference type="SMART" id="SM00822">
    <property type="entry name" value="PKS_KR"/>
    <property type="match status" value="2"/>
</dbReference>
<dbReference type="SUPFAM" id="SSF52151">
    <property type="entry name" value="FabD/lysophospholipase-like"/>
    <property type="match status" value="2"/>
</dbReference>
<feature type="domain" description="Ketosynthase family 3 (KS3)" evidence="13">
    <location>
        <begin position="33"/>
        <end position="458"/>
    </location>
</feature>
<feature type="region of interest" description="C-terminal hotdog fold" evidence="10">
    <location>
        <begin position="1126"/>
        <end position="1278"/>
    </location>
</feature>
<dbReference type="Gene3D" id="1.10.1200.10">
    <property type="entry name" value="ACP-like"/>
    <property type="match status" value="2"/>
</dbReference>
<dbReference type="PROSITE" id="PS00606">
    <property type="entry name" value="KS3_1"/>
    <property type="match status" value="2"/>
</dbReference>
<comment type="pathway">
    <text evidence="2">Antibiotic biosynthesis.</text>
</comment>
<feature type="active site" description="Proton acceptor; for dehydratase activity" evidence="10">
    <location>
        <position position="3194"/>
    </location>
</feature>
<dbReference type="InterPro" id="IPR032821">
    <property type="entry name" value="PKS_assoc"/>
</dbReference>
<evidence type="ECO:0000256" key="4">
    <source>
        <dbReference type="ARBA" id="ARBA00022553"/>
    </source>
</evidence>
<evidence type="ECO:0000256" key="3">
    <source>
        <dbReference type="ARBA" id="ARBA00022450"/>
    </source>
</evidence>
<keyword evidence="3" id="KW-0596">Phosphopantetheine</keyword>
<feature type="region of interest" description="C-terminal hotdog fold" evidence="10">
    <location>
        <begin position="3299"/>
        <end position="3437"/>
    </location>
</feature>
<dbReference type="PROSITE" id="PS52019">
    <property type="entry name" value="PKS_MFAS_DH"/>
    <property type="match status" value="2"/>
</dbReference>
<dbReference type="SMART" id="SM00823">
    <property type="entry name" value="PKS_PP"/>
    <property type="match status" value="2"/>
</dbReference>
<feature type="region of interest" description="Disordered" evidence="11">
    <location>
        <begin position="881"/>
        <end position="904"/>
    </location>
</feature>
<feature type="active site" description="Proton acceptor; for dehydratase activity" evidence="10">
    <location>
        <position position="1017"/>
    </location>
</feature>
<dbReference type="InterPro" id="IPR020843">
    <property type="entry name" value="ER"/>
</dbReference>
<dbReference type="SUPFAM" id="SSF50129">
    <property type="entry name" value="GroES-like"/>
    <property type="match status" value="1"/>
</dbReference>
<dbReference type="Gene3D" id="3.30.70.3290">
    <property type="match status" value="2"/>
</dbReference>
<dbReference type="Gene3D" id="3.40.50.11460">
    <property type="match status" value="1"/>
</dbReference>
<evidence type="ECO:0000256" key="10">
    <source>
        <dbReference type="PROSITE-ProRule" id="PRU01363"/>
    </source>
</evidence>
<dbReference type="InterPro" id="IPR014043">
    <property type="entry name" value="Acyl_transferase_dom"/>
</dbReference>
<dbReference type="InterPro" id="IPR055123">
    <property type="entry name" value="SpnB-like_Rossmann"/>
</dbReference>
<reference evidence="15 16" key="1">
    <citation type="submission" date="2012-01" db="EMBL/GenBank/DDBJ databases">
        <title>Improved High-Quality Draft sequence of Saccharomonospora xinjiangensis XJ-54.</title>
        <authorList>
            <consortium name="US DOE Joint Genome Institute"/>
            <person name="Lucas S."/>
            <person name="Han J."/>
            <person name="Lapidus A."/>
            <person name="Cheng J.-F."/>
            <person name="Goodwin L."/>
            <person name="Pitluck S."/>
            <person name="Peters L."/>
            <person name="Mikhailova N."/>
            <person name="Teshima H."/>
            <person name="Detter J.C."/>
            <person name="Han C."/>
            <person name="Tapia R."/>
            <person name="Land M."/>
            <person name="Hauser L."/>
            <person name="Kyrpides N."/>
            <person name="Ivanova N."/>
            <person name="Pagani I."/>
            <person name="Brambilla E.-M."/>
            <person name="Klenk H.-P."/>
            <person name="Woyke T."/>
        </authorList>
    </citation>
    <scope>NUCLEOTIDE SEQUENCE [LARGE SCALE GENOMIC DNA]</scope>
    <source>
        <strain evidence="15 16">XJ-54</strain>
    </source>
</reference>
<dbReference type="InterPro" id="IPR016036">
    <property type="entry name" value="Malonyl_transacylase_ACP-bd"/>
</dbReference>
<dbReference type="Pfam" id="PF21089">
    <property type="entry name" value="PKS_DH_N"/>
    <property type="match status" value="2"/>
</dbReference>
<dbReference type="Pfam" id="PF22953">
    <property type="entry name" value="SpnB_Rossmann"/>
    <property type="match status" value="2"/>
</dbReference>
<dbReference type="InterPro" id="IPR020806">
    <property type="entry name" value="PKS_PP-bd"/>
</dbReference>
<feature type="active site" description="Proton donor; for dehydratase activity" evidence="10">
    <location>
        <position position="1193"/>
    </location>
</feature>
<dbReference type="Pfam" id="PF13602">
    <property type="entry name" value="ADH_zinc_N_2"/>
    <property type="match status" value="1"/>
</dbReference>
<dbReference type="InterPro" id="IPR013968">
    <property type="entry name" value="PKS_KR"/>
</dbReference>
<dbReference type="OrthoDB" id="9778690at2"/>
<dbReference type="GO" id="GO:0004315">
    <property type="term" value="F:3-oxoacyl-[acyl-carrier-protein] synthase activity"/>
    <property type="evidence" value="ECO:0007669"/>
    <property type="project" value="InterPro"/>
</dbReference>
<proteinExistence type="predicted"/>
<dbReference type="STRING" id="882086.SacxiDRAFT_0063"/>
<dbReference type="SUPFAM" id="SSF55048">
    <property type="entry name" value="Probable ACP-binding domain of malonyl-CoA ACP transacylase"/>
    <property type="match status" value="2"/>
</dbReference>
<dbReference type="InterPro" id="IPR009081">
    <property type="entry name" value="PP-bd_ACP"/>
</dbReference>
<dbReference type="Pfam" id="PF00698">
    <property type="entry name" value="Acyl_transf_1"/>
    <property type="match status" value="2"/>
</dbReference>
<dbReference type="InterPro" id="IPR015083">
    <property type="entry name" value="NorB/c/GfsB-D-like_docking"/>
</dbReference>
<dbReference type="InterPro" id="IPR049552">
    <property type="entry name" value="PKS_DH_N"/>
</dbReference>
<dbReference type="InterPro" id="IPR014030">
    <property type="entry name" value="Ketoacyl_synth_N"/>
</dbReference>
<dbReference type="EMBL" id="JH636049">
    <property type="protein sequence ID" value="EID52348.1"/>
    <property type="molecule type" value="Genomic_DNA"/>
</dbReference>
<feature type="domain" description="PKS/mFAS DH" evidence="14">
    <location>
        <begin position="985"/>
        <end position="1278"/>
    </location>
</feature>
<evidence type="ECO:0000259" key="13">
    <source>
        <dbReference type="PROSITE" id="PS52004"/>
    </source>
</evidence>
<keyword evidence="7" id="KW-0045">Antibiotic biosynthesis</keyword>
<dbReference type="InterPro" id="IPR042104">
    <property type="entry name" value="PKS_dehydratase_sf"/>
</dbReference>
<evidence type="ECO:0000256" key="6">
    <source>
        <dbReference type="ARBA" id="ARBA00022737"/>
    </source>
</evidence>
<dbReference type="PROSITE" id="PS52004">
    <property type="entry name" value="KS3_2"/>
    <property type="match status" value="2"/>
</dbReference>
<evidence type="ECO:0000256" key="7">
    <source>
        <dbReference type="ARBA" id="ARBA00023194"/>
    </source>
</evidence>
<dbReference type="FunFam" id="1.10.1200.10:FF:000007">
    <property type="entry name" value="Probable polyketide synthase pks17"/>
    <property type="match status" value="2"/>
</dbReference>
<evidence type="ECO:0000313" key="16">
    <source>
        <dbReference type="Proteomes" id="UP000004691"/>
    </source>
</evidence>
<dbReference type="FunFam" id="3.40.50.720:FF:000209">
    <property type="entry name" value="Polyketide synthase Pks12"/>
    <property type="match status" value="1"/>
</dbReference>
<keyword evidence="6" id="KW-0677">Repeat</keyword>
<dbReference type="Pfam" id="PF22621">
    <property type="entry name" value="CurL-like_PKS_C"/>
    <property type="match status" value="1"/>
</dbReference>
<feature type="compositionally biased region" description="Basic and acidic residues" evidence="11">
    <location>
        <begin position="883"/>
        <end position="899"/>
    </location>
</feature>
<dbReference type="InterPro" id="IPR011032">
    <property type="entry name" value="GroES-like_sf"/>
</dbReference>
<dbReference type="GO" id="GO:0004312">
    <property type="term" value="F:fatty acid synthase activity"/>
    <property type="evidence" value="ECO:0007669"/>
    <property type="project" value="TreeGrafter"/>
</dbReference>
<feature type="domain" description="Carrier" evidence="12">
    <location>
        <begin position="3946"/>
        <end position="4021"/>
    </location>
</feature>
<dbReference type="PANTHER" id="PTHR43775">
    <property type="entry name" value="FATTY ACID SYNTHASE"/>
    <property type="match status" value="1"/>
</dbReference>
<feature type="active site" description="Proton donor; for dehydratase activity" evidence="10">
    <location>
        <position position="3360"/>
    </location>
</feature>
<dbReference type="Gene3D" id="3.10.129.110">
    <property type="entry name" value="Polyketide synthase dehydratase"/>
    <property type="match status" value="2"/>
</dbReference>
<feature type="domain" description="Carrier" evidence="12">
    <location>
        <begin position="2116"/>
        <end position="2191"/>
    </location>
</feature>
<keyword evidence="4" id="KW-0597">Phosphoprotein</keyword>
<dbReference type="Pfam" id="PF02801">
    <property type="entry name" value="Ketoacyl-synt_C"/>
    <property type="match status" value="2"/>
</dbReference>
<accession>I0UWU5</accession>
<dbReference type="RefSeq" id="WP_006236439.1">
    <property type="nucleotide sequence ID" value="NZ_JH636049.1"/>
</dbReference>
<dbReference type="Gene3D" id="3.40.366.10">
    <property type="entry name" value="Malonyl-Coenzyme A Acyl Carrier Protein, domain 2"/>
    <property type="match status" value="2"/>
</dbReference>
<evidence type="ECO:0000259" key="12">
    <source>
        <dbReference type="PROSITE" id="PS50075"/>
    </source>
</evidence>
<dbReference type="InterPro" id="IPR020841">
    <property type="entry name" value="PKS_Beta-ketoAc_synthase_dom"/>
</dbReference>